<keyword evidence="1" id="KW-0812">Transmembrane</keyword>
<proteinExistence type="predicted"/>
<protein>
    <submittedName>
        <fullName evidence="2">Uncharacterized protein</fullName>
    </submittedName>
</protein>
<comment type="caution">
    <text evidence="2">The sequence shown here is derived from an EMBL/GenBank/DDBJ whole genome shotgun (WGS) entry which is preliminary data.</text>
</comment>
<dbReference type="EMBL" id="LAZR01008400">
    <property type="protein sequence ID" value="KKM78998.1"/>
    <property type="molecule type" value="Genomic_DNA"/>
</dbReference>
<dbReference type="AlphaFoldDB" id="A0A0F9KAL8"/>
<reference evidence="2" key="1">
    <citation type="journal article" date="2015" name="Nature">
        <title>Complex archaea that bridge the gap between prokaryotes and eukaryotes.</title>
        <authorList>
            <person name="Spang A."/>
            <person name="Saw J.H."/>
            <person name="Jorgensen S.L."/>
            <person name="Zaremba-Niedzwiedzka K."/>
            <person name="Martijn J."/>
            <person name="Lind A.E."/>
            <person name="van Eijk R."/>
            <person name="Schleper C."/>
            <person name="Guy L."/>
            <person name="Ettema T.J."/>
        </authorList>
    </citation>
    <scope>NUCLEOTIDE SEQUENCE</scope>
</reference>
<keyword evidence="1" id="KW-1133">Transmembrane helix</keyword>
<gene>
    <name evidence="2" type="ORF">LCGC14_1354370</name>
</gene>
<keyword evidence="1" id="KW-0472">Membrane</keyword>
<accession>A0A0F9KAL8</accession>
<sequence>MAADIILLICGIMIGFSIRAWYYIFTGKDIPLLKNKNADLRL</sequence>
<organism evidence="2">
    <name type="scientific">marine sediment metagenome</name>
    <dbReference type="NCBI Taxonomy" id="412755"/>
    <lineage>
        <taxon>unclassified sequences</taxon>
        <taxon>metagenomes</taxon>
        <taxon>ecological metagenomes</taxon>
    </lineage>
</organism>
<evidence type="ECO:0000313" key="2">
    <source>
        <dbReference type="EMBL" id="KKM78998.1"/>
    </source>
</evidence>
<name>A0A0F9KAL8_9ZZZZ</name>
<feature type="transmembrane region" description="Helical" evidence="1">
    <location>
        <begin position="6"/>
        <end position="25"/>
    </location>
</feature>
<evidence type="ECO:0000256" key="1">
    <source>
        <dbReference type="SAM" id="Phobius"/>
    </source>
</evidence>